<keyword evidence="10" id="KW-0482">Metalloprotease</keyword>
<name>A0A367EQ89_9ACTN</name>
<dbReference type="InterPro" id="IPR027268">
    <property type="entry name" value="Peptidase_M4/M1_CTD_sf"/>
</dbReference>
<protein>
    <recommendedName>
        <fullName evidence="5">Aminopeptidase N</fullName>
        <ecNumber evidence="4">3.4.11.2</ecNumber>
    </recommendedName>
    <alternativeName>
        <fullName evidence="11">Alanine aminopeptidase</fullName>
    </alternativeName>
    <alternativeName>
        <fullName evidence="12">Lysyl aminopeptidase</fullName>
    </alternativeName>
</protein>
<keyword evidence="14" id="KW-0732">Signal</keyword>
<evidence type="ECO:0000256" key="1">
    <source>
        <dbReference type="ARBA" id="ARBA00000098"/>
    </source>
</evidence>
<evidence type="ECO:0000256" key="7">
    <source>
        <dbReference type="ARBA" id="ARBA00022723"/>
    </source>
</evidence>
<evidence type="ECO:0000256" key="14">
    <source>
        <dbReference type="SAM" id="SignalP"/>
    </source>
</evidence>
<dbReference type="Proteomes" id="UP000253507">
    <property type="component" value="Unassembled WGS sequence"/>
</dbReference>
<keyword evidence="9" id="KW-0862">Zinc</keyword>
<evidence type="ECO:0000256" key="13">
    <source>
        <dbReference type="SAM" id="MobiDB-lite"/>
    </source>
</evidence>
<keyword evidence="8" id="KW-0378">Hydrolase</keyword>
<proteinExistence type="inferred from homology"/>
<dbReference type="PANTHER" id="PTHR11533">
    <property type="entry name" value="PROTEASE M1 ZINC METALLOPROTEASE"/>
    <property type="match status" value="1"/>
</dbReference>
<accession>A0A367EQ89</accession>
<evidence type="ECO:0000256" key="6">
    <source>
        <dbReference type="ARBA" id="ARBA00022670"/>
    </source>
</evidence>
<dbReference type="RefSeq" id="WP_114015153.1">
    <property type="nucleotide sequence ID" value="NZ_QOIM01000028.1"/>
</dbReference>
<keyword evidence="7" id="KW-0479">Metal-binding</keyword>
<evidence type="ECO:0000259" key="16">
    <source>
        <dbReference type="Pfam" id="PF17900"/>
    </source>
</evidence>
<gene>
    <name evidence="17" type="ORF">DQ392_09775</name>
</gene>
<evidence type="ECO:0000256" key="9">
    <source>
        <dbReference type="ARBA" id="ARBA00022833"/>
    </source>
</evidence>
<feature type="region of interest" description="Disordered" evidence="13">
    <location>
        <begin position="34"/>
        <end position="54"/>
    </location>
</feature>
<comment type="caution">
    <text evidence="17">The sequence shown here is derived from an EMBL/GenBank/DDBJ whole genome shotgun (WGS) entry which is preliminary data.</text>
</comment>
<dbReference type="PROSITE" id="PS51318">
    <property type="entry name" value="TAT"/>
    <property type="match status" value="1"/>
</dbReference>
<dbReference type="SUPFAM" id="SSF63737">
    <property type="entry name" value="Leukotriene A4 hydrolase N-terminal domain"/>
    <property type="match status" value="1"/>
</dbReference>
<evidence type="ECO:0000256" key="3">
    <source>
        <dbReference type="ARBA" id="ARBA00010136"/>
    </source>
</evidence>
<evidence type="ECO:0000259" key="15">
    <source>
        <dbReference type="Pfam" id="PF01433"/>
    </source>
</evidence>
<evidence type="ECO:0000313" key="17">
    <source>
        <dbReference type="EMBL" id="RCG20276.1"/>
    </source>
</evidence>
<feature type="compositionally biased region" description="Low complexity" evidence="13">
    <location>
        <begin position="34"/>
        <end position="48"/>
    </location>
</feature>
<evidence type="ECO:0000256" key="4">
    <source>
        <dbReference type="ARBA" id="ARBA00012564"/>
    </source>
</evidence>
<feature type="domain" description="Peptidase M1 membrane alanine aminopeptidase" evidence="15">
    <location>
        <begin position="280"/>
        <end position="477"/>
    </location>
</feature>
<dbReference type="PRINTS" id="PR00756">
    <property type="entry name" value="ALADIPTASE"/>
</dbReference>
<dbReference type="GO" id="GO:0008270">
    <property type="term" value="F:zinc ion binding"/>
    <property type="evidence" value="ECO:0007669"/>
    <property type="project" value="InterPro"/>
</dbReference>
<organism evidence="17 18">
    <name type="scientific">Streptomyces reniochalinae</name>
    <dbReference type="NCBI Taxonomy" id="2250578"/>
    <lineage>
        <taxon>Bacteria</taxon>
        <taxon>Bacillati</taxon>
        <taxon>Actinomycetota</taxon>
        <taxon>Actinomycetes</taxon>
        <taxon>Kitasatosporales</taxon>
        <taxon>Streptomycetaceae</taxon>
        <taxon>Streptomyces</taxon>
    </lineage>
</organism>
<evidence type="ECO:0000256" key="8">
    <source>
        <dbReference type="ARBA" id="ARBA00022801"/>
    </source>
</evidence>
<dbReference type="GO" id="GO:0016285">
    <property type="term" value="F:alanyl aminopeptidase activity"/>
    <property type="evidence" value="ECO:0007669"/>
    <property type="project" value="UniProtKB-EC"/>
</dbReference>
<evidence type="ECO:0000256" key="12">
    <source>
        <dbReference type="ARBA" id="ARBA00031533"/>
    </source>
</evidence>
<dbReference type="Gene3D" id="2.60.40.1730">
    <property type="entry name" value="tricorn interacting facor f3 domain"/>
    <property type="match status" value="1"/>
</dbReference>
<evidence type="ECO:0000256" key="11">
    <source>
        <dbReference type="ARBA" id="ARBA00029811"/>
    </source>
</evidence>
<comment type="cofactor">
    <cofactor evidence="2">
        <name>Zn(2+)</name>
        <dbReference type="ChEBI" id="CHEBI:29105"/>
    </cofactor>
</comment>
<dbReference type="GO" id="GO:0008237">
    <property type="term" value="F:metallopeptidase activity"/>
    <property type="evidence" value="ECO:0007669"/>
    <property type="project" value="UniProtKB-KW"/>
</dbReference>
<dbReference type="InterPro" id="IPR001930">
    <property type="entry name" value="Peptidase_M1"/>
</dbReference>
<dbReference type="InterPro" id="IPR045357">
    <property type="entry name" value="Aminopeptidase_N-like_N"/>
</dbReference>
<comment type="catalytic activity">
    <reaction evidence="1">
        <text>Release of an N-terminal amino acid, Xaa-|-Yaa- from a peptide, amide or arylamide. Xaa is preferably Ala, but may be most amino acids including Pro (slow action). When a terminal hydrophobic residue is followed by a prolyl residue, the two may be released as an intact Xaa-Pro dipeptide.</text>
        <dbReference type="EC" id="3.4.11.2"/>
    </reaction>
</comment>
<dbReference type="EMBL" id="QOIM01000028">
    <property type="protein sequence ID" value="RCG20276.1"/>
    <property type="molecule type" value="Genomic_DNA"/>
</dbReference>
<dbReference type="CDD" id="cd09603">
    <property type="entry name" value="M1_APN_like"/>
    <property type="match status" value="1"/>
</dbReference>
<dbReference type="SUPFAM" id="SSF55486">
    <property type="entry name" value="Metalloproteases ('zincins'), catalytic domain"/>
    <property type="match status" value="1"/>
</dbReference>
<dbReference type="Pfam" id="PF01433">
    <property type="entry name" value="Peptidase_M1"/>
    <property type="match status" value="1"/>
</dbReference>
<sequence length="496" mass="54898">MSRRPSSRRAALRLGGTAVAAALAVPALGSPARAADAAGGAGLDPRPGSDGLGDPLFPTLGNGGYQVSHYDLTFDFTPRTYDFTGSVTLRATATQDLSAFNLDTDGHTIETVTVDGRAAAWTLAEGESGQELTVTPRRPLRRSTAFTVEIRYHGNGKAPRTGLTGWRFGSDGGFACAAQSSRADTFFPCNDHPSDKATWTFHISAPRGYVATANGELLHRTPRSDGSTVWHFALRERMATELVGIAVVEGTYLYGSGPRGLPLRHVVPQGQEETYRPVVDRTADHLVWLEEKFGRYPFSVYGCHIYDGYSDALENQTLSLFSTDWFEPDDEGRPVWETTMVHELVHQWYGDCVTPADWQQAWLNEGPAVYYAALYGQERGWSVLEDTMRAAYAALDEVRAEHGPPGLPRELGGTNIYDGGALVLYALRLRLGERRFSRVMRLWPERFKDRNVTSEDFIRHTVRVSGDRSLDRFLRDWLFGAVNPPMPHRPDWKAAA</sequence>
<feature type="signal peptide" evidence="14">
    <location>
        <begin position="1"/>
        <end position="34"/>
    </location>
</feature>
<evidence type="ECO:0000256" key="5">
    <source>
        <dbReference type="ARBA" id="ARBA00015611"/>
    </source>
</evidence>
<dbReference type="InterPro" id="IPR050344">
    <property type="entry name" value="Peptidase_M1_aminopeptidases"/>
</dbReference>
<keyword evidence="18" id="KW-1185">Reference proteome</keyword>
<dbReference type="InterPro" id="IPR014782">
    <property type="entry name" value="Peptidase_M1_dom"/>
</dbReference>
<dbReference type="Gene3D" id="1.10.390.10">
    <property type="entry name" value="Neutral Protease Domain 2"/>
    <property type="match status" value="1"/>
</dbReference>
<dbReference type="OrthoDB" id="100605at2"/>
<comment type="similarity">
    <text evidence="3">Belongs to the peptidase M1 family.</text>
</comment>
<evidence type="ECO:0000256" key="2">
    <source>
        <dbReference type="ARBA" id="ARBA00001947"/>
    </source>
</evidence>
<evidence type="ECO:0000313" key="18">
    <source>
        <dbReference type="Proteomes" id="UP000253507"/>
    </source>
</evidence>
<feature type="chain" id="PRO_5016842468" description="Aminopeptidase N" evidence="14">
    <location>
        <begin position="35"/>
        <end position="496"/>
    </location>
</feature>
<dbReference type="Pfam" id="PF17900">
    <property type="entry name" value="Peptidase_M1_N"/>
    <property type="match status" value="1"/>
</dbReference>
<evidence type="ECO:0000256" key="10">
    <source>
        <dbReference type="ARBA" id="ARBA00023049"/>
    </source>
</evidence>
<feature type="domain" description="Aminopeptidase N-like N-terminal" evidence="16">
    <location>
        <begin position="68"/>
        <end position="240"/>
    </location>
</feature>
<keyword evidence="6" id="KW-0645">Protease</keyword>
<dbReference type="InterPro" id="IPR042097">
    <property type="entry name" value="Aminopeptidase_N-like_N_sf"/>
</dbReference>
<dbReference type="AlphaFoldDB" id="A0A367EQ89"/>
<dbReference type="InterPro" id="IPR006311">
    <property type="entry name" value="TAT_signal"/>
</dbReference>
<dbReference type="EC" id="3.4.11.2" evidence="4"/>
<dbReference type="GO" id="GO:0006508">
    <property type="term" value="P:proteolysis"/>
    <property type="evidence" value="ECO:0007669"/>
    <property type="project" value="UniProtKB-KW"/>
</dbReference>
<reference evidence="17 18" key="1">
    <citation type="submission" date="2018-06" db="EMBL/GenBank/DDBJ databases">
        <title>Streptomyces reniochalinae sp. nov. and Streptomyces diacarnus sp. nov. from marine sponges.</title>
        <authorList>
            <person name="Li L."/>
        </authorList>
    </citation>
    <scope>NUCLEOTIDE SEQUENCE [LARGE SCALE GENOMIC DNA]</scope>
    <source>
        <strain evidence="17 18">LHW50302</strain>
    </source>
</reference>